<keyword evidence="2" id="KW-0813">Transport</keyword>
<feature type="transmembrane region" description="Helical" evidence="8">
    <location>
        <begin position="238"/>
        <end position="259"/>
    </location>
</feature>
<keyword evidence="4" id="KW-0249">Electron transport</keyword>
<organism evidence="12 13">
    <name type="scientific">Purpureocillium lilacinum</name>
    <name type="common">Paecilomyces lilacinus</name>
    <dbReference type="NCBI Taxonomy" id="33203"/>
    <lineage>
        <taxon>Eukaryota</taxon>
        <taxon>Fungi</taxon>
        <taxon>Dikarya</taxon>
        <taxon>Ascomycota</taxon>
        <taxon>Pezizomycotina</taxon>
        <taxon>Sordariomycetes</taxon>
        <taxon>Hypocreomycetidae</taxon>
        <taxon>Hypocreales</taxon>
        <taxon>Ophiocordycipitaceae</taxon>
        <taxon>Purpureocillium</taxon>
    </lineage>
</organism>
<feature type="signal peptide" evidence="9">
    <location>
        <begin position="1"/>
        <end position="23"/>
    </location>
</feature>
<dbReference type="AlphaFoldDB" id="A0A2U3EJQ8"/>
<dbReference type="PANTHER" id="PTHR47797">
    <property type="entry name" value="DEHYDROGENASE, PUTATIVE (AFU_ORTHOLOGUE AFUA_8G05805)-RELATED"/>
    <property type="match status" value="1"/>
</dbReference>
<dbReference type="PROSITE" id="PS50939">
    <property type="entry name" value="CYTOCHROME_B561"/>
    <property type="match status" value="1"/>
</dbReference>
<comment type="subcellular location">
    <subcellularLocation>
        <location evidence="1">Membrane</location>
    </subcellularLocation>
</comment>
<accession>A0A2U3EJQ8</accession>
<feature type="chain" id="PRO_5015719951" evidence="9">
    <location>
        <begin position="24"/>
        <end position="434"/>
    </location>
</feature>
<dbReference type="CDD" id="cd09630">
    <property type="entry name" value="CDH_like_cytochrome"/>
    <property type="match status" value="1"/>
</dbReference>
<dbReference type="Proteomes" id="UP001287286">
    <property type="component" value="Unassembled WGS sequence"/>
</dbReference>
<feature type="transmembrane region" description="Helical" evidence="8">
    <location>
        <begin position="317"/>
        <end position="337"/>
    </location>
</feature>
<dbReference type="InterPro" id="IPR015920">
    <property type="entry name" value="Cellobiose_DH-like_cyt"/>
</dbReference>
<evidence type="ECO:0000313" key="13">
    <source>
        <dbReference type="Proteomes" id="UP000245956"/>
    </source>
</evidence>
<feature type="region of interest" description="Disordered" evidence="7">
    <location>
        <begin position="186"/>
        <end position="211"/>
    </location>
</feature>
<feature type="domain" description="Cytochrome b561" evidence="10">
    <location>
        <begin position="204"/>
        <end position="407"/>
    </location>
</feature>
<proteinExistence type="predicted"/>
<gene>
    <name evidence="12" type="ORF">PCL_08053</name>
    <name evidence="11" type="ORF">Purlil1_2571</name>
</gene>
<evidence type="ECO:0000256" key="1">
    <source>
        <dbReference type="ARBA" id="ARBA00004370"/>
    </source>
</evidence>
<dbReference type="InterPro" id="IPR006593">
    <property type="entry name" value="Cyt_b561/ferric_Rdtase_TM"/>
</dbReference>
<name>A0A2U3EJQ8_PURLI</name>
<protein>
    <submittedName>
        <fullName evidence="12">Carbohydrate-binding domain family 9-like protein</fullName>
    </submittedName>
</protein>
<keyword evidence="9" id="KW-0732">Signal</keyword>
<evidence type="ECO:0000313" key="11">
    <source>
        <dbReference type="EMBL" id="KAK4093414.1"/>
    </source>
</evidence>
<evidence type="ECO:0000256" key="6">
    <source>
        <dbReference type="ARBA" id="ARBA00023136"/>
    </source>
</evidence>
<dbReference type="SMART" id="SM00665">
    <property type="entry name" value="B561"/>
    <property type="match status" value="1"/>
</dbReference>
<feature type="transmembrane region" description="Helical" evidence="8">
    <location>
        <begin position="271"/>
        <end position="297"/>
    </location>
</feature>
<evidence type="ECO:0000313" key="12">
    <source>
        <dbReference type="EMBL" id="PWI74739.1"/>
    </source>
</evidence>
<reference evidence="11" key="3">
    <citation type="submission" date="2023-11" db="EMBL/GenBank/DDBJ databases">
        <authorList>
            <person name="Beijen E."/>
            <person name="Ohm R.A."/>
        </authorList>
    </citation>
    <scope>NUCLEOTIDE SEQUENCE</scope>
    <source>
        <strain evidence="11">CBS 150709</strain>
    </source>
</reference>
<dbReference type="PANTHER" id="PTHR47797:SF4">
    <property type="entry name" value="DOMON DOMAIN-CONTAINING PROTEIN"/>
    <property type="match status" value="1"/>
</dbReference>
<dbReference type="EMBL" id="JAWRVI010000006">
    <property type="protein sequence ID" value="KAK4093414.1"/>
    <property type="molecule type" value="Genomic_DNA"/>
</dbReference>
<reference evidence="12 13" key="2">
    <citation type="journal article" date="2016" name="Front. Microbiol.">
        <title>Genome and transcriptome sequences reveal the specific parasitism of the nematophagous Purpureocillium lilacinum 36-1.</title>
        <authorList>
            <person name="Xie J."/>
            <person name="Li S."/>
            <person name="Mo C."/>
            <person name="Xiao X."/>
            <person name="Peng D."/>
            <person name="Wang G."/>
            <person name="Xiao Y."/>
        </authorList>
    </citation>
    <scope>NUCLEOTIDE SEQUENCE [LARGE SCALE GENOMIC DNA]</scope>
    <source>
        <strain evidence="12 13">36-1</strain>
    </source>
</reference>
<reference evidence="12" key="1">
    <citation type="submission" date="2015-05" db="EMBL/GenBank/DDBJ databases">
        <authorList>
            <person name="Wang D.B."/>
            <person name="Wang M."/>
        </authorList>
    </citation>
    <scope>NUCLEOTIDE SEQUENCE</scope>
    <source>
        <strain evidence="12">36-1</strain>
    </source>
</reference>
<evidence type="ECO:0000256" key="3">
    <source>
        <dbReference type="ARBA" id="ARBA00022692"/>
    </source>
</evidence>
<evidence type="ECO:0000256" key="7">
    <source>
        <dbReference type="SAM" id="MobiDB-lite"/>
    </source>
</evidence>
<evidence type="ECO:0000256" key="4">
    <source>
        <dbReference type="ARBA" id="ARBA00022982"/>
    </source>
</evidence>
<feature type="compositionally biased region" description="Gly residues" evidence="7">
    <location>
        <begin position="196"/>
        <end position="211"/>
    </location>
</feature>
<evidence type="ECO:0000256" key="5">
    <source>
        <dbReference type="ARBA" id="ARBA00022989"/>
    </source>
</evidence>
<dbReference type="Gene3D" id="2.60.40.1210">
    <property type="entry name" value="Cellobiose dehydrogenase, cytochrome domain"/>
    <property type="match status" value="1"/>
</dbReference>
<dbReference type="SUPFAM" id="SSF49344">
    <property type="entry name" value="CBD9-like"/>
    <property type="match status" value="1"/>
</dbReference>
<sequence>MRLASRTAWAAALALVAVAGVHGEPTPYCPVEEVCFQFAVPEAAASSGSGNVYFQLKASSSVSWAGLGIGSQMSGATMFIMYANGKNNVTLSTRKGTGHVEPRYSRMTNVELLEGTGIINGSMIANVRCSGCANLDLSGVSSWVSAWKRGSAMNEESPSASIVYHDSHNNFNVNLGMATINSDANPFVNSSSTPGGNNGGGNGDGNSGGNKGGNGGGGVIVTGAGGGSSTTTLINAHGILMTVVFVVGYPIGAMLSPFVSTWIIHATWQSLVFFAMWAGFGLGIVICSRIGFVSIALRHNVALVAVADFPQFFQNTHTQLGVFIVSLMGLQPIFGFLHHRHYLRNRRRGIISYVHIWYGRSLMILGVVNGGLGLQLAGNPQPFVTVYIAVAAIVAAAYLAVSAFALFRKRKPAGIEPPANGSDNTERKKTKIWS</sequence>
<evidence type="ECO:0000256" key="9">
    <source>
        <dbReference type="SAM" id="SignalP"/>
    </source>
</evidence>
<dbReference type="Proteomes" id="UP000245956">
    <property type="component" value="Unassembled WGS sequence"/>
</dbReference>
<feature type="transmembrane region" description="Helical" evidence="8">
    <location>
        <begin position="384"/>
        <end position="407"/>
    </location>
</feature>
<keyword evidence="3 8" id="KW-0812">Transmembrane</keyword>
<keyword evidence="5 8" id="KW-1133">Transmembrane helix</keyword>
<comment type="caution">
    <text evidence="12">The sequence shown here is derived from an EMBL/GenBank/DDBJ whole genome shotgun (WGS) entry which is preliminary data.</text>
</comment>
<dbReference type="Gene3D" id="1.20.120.1770">
    <property type="match status" value="1"/>
</dbReference>
<evidence type="ECO:0000256" key="2">
    <source>
        <dbReference type="ARBA" id="ARBA00022448"/>
    </source>
</evidence>
<evidence type="ECO:0000313" key="14">
    <source>
        <dbReference type="Proteomes" id="UP001287286"/>
    </source>
</evidence>
<dbReference type="Pfam" id="PF16010">
    <property type="entry name" value="CDH-cyt"/>
    <property type="match status" value="1"/>
</dbReference>
<evidence type="ECO:0000259" key="10">
    <source>
        <dbReference type="PROSITE" id="PS50939"/>
    </source>
</evidence>
<reference evidence="11 14" key="4">
    <citation type="journal article" date="2024" name="Microbiol. Resour. Announc.">
        <title>Genome annotations for the ascomycete fungi Trichoderma harzianum, Trichoderma aggressivum, and Purpureocillium lilacinum.</title>
        <authorList>
            <person name="Beijen E.P.W."/>
            <person name="Ohm R.A."/>
        </authorList>
    </citation>
    <scope>NUCLEOTIDE SEQUENCE [LARGE SCALE GENOMIC DNA]</scope>
    <source>
        <strain evidence="11 14">CBS 150709</strain>
    </source>
</reference>
<evidence type="ECO:0000256" key="8">
    <source>
        <dbReference type="SAM" id="Phobius"/>
    </source>
</evidence>
<feature type="transmembrane region" description="Helical" evidence="8">
    <location>
        <begin position="357"/>
        <end position="378"/>
    </location>
</feature>
<dbReference type="CDD" id="cd08760">
    <property type="entry name" value="Cyt_b561_FRRS1_like"/>
    <property type="match status" value="1"/>
</dbReference>
<dbReference type="GO" id="GO:0016020">
    <property type="term" value="C:membrane"/>
    <property type="evidence" value="ECO:0007669"/>
    <property type="project" value="UniProtKB-SubCell"/>
</dbReference>
<dbReference type="EMBL" id="LCWV01000003">
    <property type="protein sequence ID" value="PWI74739.1"/>
    <property type="molecule type" value="Genomic_DNA"/>
</dbReference>
<keyword evidence="6 8" id="KW-0472">Membrane</keyword>
<keyword evidence="14" id="KW-1185">Reference proteome</keyword>